<feature type="repeat" description="PPR" evidence="3">
    <location>
        <begin position="353"/>
        <end position="387"/>
    </location>
</feature>
<evidence type="ECO:0000313" key="5">
    <source>
        <dbReference type="Proteomes" id="UP000829196"/>
    </source>
</evidence>
<keyword evidence="2" id="KW-0677">Repeat</keyword>
<feature type="repeat" description="PPR" evidence="3">
    <location>
        <begin position="190"/>
        <end position="220"/>
    </location>
</feature>
<dbReference type="Pfam" id="PF12854">
    <property type="entry name" value="PPR_1"/>
    <property type="match status" value="1"/>
</dbReference>
<dbReference type="GO" id="GO:0009451">
    <property type="term" value="P:RNA modification"/>
    <property type="evidence" value="ECO:0007669"/>
    <property type="project" value="InterPro"/>
</dbReference>
<feature type="repeat" description="PPR" evidence="3">
    <location>
        <begin position="490"/>
        <end position="524"/>
    </location>
</feature>
<gene>
    <name evidence="4" type="ORF">KFK09_018765</name>
</gene>
<reference evidence="4" key="1">
    <citation type="journal article" date="2022" name="Front. Genet.">
        <title>Chromosome-Scale Assembly of the Dendrobium nobile Genome Provides Insights Into the Molecular Mechanism of the Biosynthesis of the Medicinal Active Ingredient of Dendrobium.</title>
        <authorList>
            <person name="Xu Q."/>
            <person name="Niu S.-C."/>
            <person name="Li K.-L."/>
            <person name="Zheng P.-J."/>
            <person name="Zhang X.-J."/>
            <person name="Jia Y."/>
            <person name="Liu Y."/>
            <person name="Niu Y.-X."/>
            <person name="Yu L.-H."/>
            <person name="Chen D.-F."/>
            <person name="Zhang G.-Q."/>
        </authorList>
    </citation>
    <scope>NUCLEOTIDE SEQUENCE</scope>
    <source>
        <tissue evidence="4">Leaf</tissue>
    </source>
</reference>
<organism evidence="4 5">
    <name type="scientific">Dendrobium nobile</name>
    <name type="common">Orchid</name>
    <dbReference type="NCBI Taxonomy" id="94219"/>
    <lineage>
        <taxon>Eukaryota</taxon>
        <taxon>Viridiplantae</taxon>
        <taxon>Streptophyta</taxon>
        <taxon>Embryophyta</taxon>
        <taxon>Tracheophyta</taxon>
        <taxon>Spermatophyta</taxon>
        <taxon>Magnoliopsida</taxon>
        <taxon>Liliopsida</taxon>
        <taxon>Asparagales</taxon>
        <taxon>Orchidaceae</taxon>
        <taxon>Epidendroideae</taxon>
        <taxon>Malaxideae</taxon>
        <taxon>Dendrobiinae</taxon>
        <taxon>Dendrobium</taxon>
    </lineage>
</organism>
<dbReference type="SMR" id="A0A8T3AWR1"/>
<proteinExistence type="inferred from homology"/>
<name>A0A8T3AWR1_DENNO</name>
<dbReference type="Proteomes" id="UP000829196">
    <property type="component" value="Unassembled WGS sequence"/>
</dbReference>
<protein>
    <recommendedName>
        <fullName evidence="6">Chlororespiratory reduction 4</fullName>
    </recommendedName>
</protein>
<evidence type="ECO:0000256" key="2">
    <source>
        <dbReference type="ARBA" id="ARBA00022737"/>
    </source>
</evidence>
<dbReference type="InterPro" id="IPR002885">
    <property type="entry name" value="PPR_rpt"/>
</dbReference>
<comment type="caution">
    <text evidence="4">The sequence shown here is derived from an EMBL/GenBank/DDBJ whole genome shotgun (WGS) entry which is preliminary data.</text>
</comment>
<dbReference type="PANTHER" id="PTHR47926">
    <property type="entry name" value="PENTATRICOPEPTIDE REPEAT-CONTAINING PROTEIN"/>
    <property type="match status" value="1"/>
</dbReference>
<dbReference type="FunFam" id="1.25.40.10:FF:000393">
    <property type="entry name" value="Pentatricopeptide repeat-containing protein At1g20230"/>
    <property type="match status" value="1"/>
</dbReference>
<evidence type="ECO:0000256" key="1">
    <source>
        <dbReference type="ARBA" id="ARBA00006643"/>
    </source>
</evidence>
<feature type="repeat" description="PPR" evidence="3">
    <location>
        <begin position="89"/>
        <end position="123"/>
    </location>
</feature>
<dbReference type="SUPFAM" id="SSF48452">
    <property type="entry name" value="TPR-like"/>
    <property type="match status" value="1"/>
</dbReference>
<feature type="repeat" description="PPR" evidence="3">
    <location>
        <begin position="388"/>
        <end position="423"/>
    </location>
</feature>
<dbReference type="InterPro" id="IPR046960">
    <property type="entry name" value="PPR_At4g14850-like_plant"/>
</dbReference>
<dbReference type="Pfam" id="PF01535">
    <property type="entry name" value="PPR"/>
    <property type="match status" value="2"/>
</dbReference>
<sequence length="575" mass="64737">MVIWEKHMLHIITCVDMIISNALAYLKHLLPSLLQKCSSSKDLKSLHATILKNNYHHDCFIINQFLAACSRLHQIDHAFLAFTQIAEPNIFVYNAMIGCFINCSSAVDALQLFVEMPKLEHQPTCHTFSHLIKACTHIPAIGVGEGVHGQVRKNGLVCHLILQTGLIDFYCIVHRIEDSRKVFDEMIVKDAFSWNTMIFGYTLFGDLNAARKIFDEMPERNTVSWNAMIAGYARSGDVESATSLFNQMPCKNLISWTSMISCYSQNRLFMEALETFDAMKAAGMKPDKVTMATVISACAHLGALEIGRRMHRQTVLSGFAIDVYMGSALIDMYAKCGSIEKSLVIFFKLENKNLFCWNSAIDGLAMHGRPKDAFYMFSKMIENREKPNGVTFVSILSACNHSGLVEEGRRMFHRMLEFHSIEPEMEHYSCMVDLLARAGLLQEALDLIQKMVIVPNSVIWGALLSGCKIHGNMEVGQIAMERLTALDPSKSSSYMLLVDMYAKENRWTEVAAVRGKMKEMGVQKMSSGCSWIEMDGLVHEFAATDTSHPSSEEIILLLFELFGHMKHASFIPDIF</sequence>
<dbReference type="PANTHER" id="PTHR47926:SF376">
    <property type="entry name" value="TETRATRICOPEPTIDE-LIKE HELICAL DOMAIN SUPERFAMILY"/>
    <property type="match status" value="1"/>
</dbReference>
<keyword evidence="5" id="KW-1185">Reference proteome</keyword>
<feature type="repeat" description="PPR" evidence="3">
    <location>
        <begin position="252"/>
        <end position="286"/>
    </location>
</feature>
<dbReference type="InterPro" id="IPR011990">
    <property type="entry name" value="TPR-like_helical_dom_sf"/>
</dbReference>
<evidence type="ECO:0000313" key="4">
    <source>
        <dbReference type="EMBL" id="KAI0500551.1"/>
    </source>
</evidence>
<evidence type="ECO:0008006" key="6">
    <source>
        <dbReference type="Google" id="ProtNLM"/>
    </source>
</evidence>
<dbReference type="OrthoDB" id="185373at2759"/>
<dbReference type="Pfam" id="PF20431">
    <property type="entry name" value="E_motif"/>
    <property type="match status" value="1"/>
</dbReference>
<dbReference type="Gene3D" id="1.25.40.10">
    <property type="entry name" value="Tetratricopeptide repeat domain"/>
    <property type="match status" value="4"/>
</dbReference>
<dbReference type="NCBIfam" id="TIGR00756">
    <property type="entry name" value="PPR"/>
    <property type="match status" value="7"/>
</dbReference>
<dbReference type="GO" id="GO:0003729">
    <property type="term" value="F:mRNA binding"/>
    <property type="evidence" value="ECO:0007669"/>
    <property type="project" value="UniProtKB-ARBA"/>
</dbReference>
<comment type="similarity">
    <text evidence="1">Belongs to the PPR family. PCMP-H subfamily.</text>
</comment>
<accession>A0A8T3AWR1</accession>
<dbReference type="InterPro" id="IPR046848">
    <property type="entry name" value="E_motif"/>
</dbReference>
<dbReference type="FunFam" id="1.25.40.10:FF:000690">
    <property type="entry name" value="Pentatricopeptide repeat-containing protein"/>
    <property type="match status" value="1"/>
</dbReference>
<dbReference type="EMBL" id="JAGYWB010000013">
    <property type="protein sequence ID" value="KAI0500551.1"/>
    <property type="molecule type" value="Genomic_DNA"/>
</dbReference>
<feature type="repeat" description="PPR" evidence="3">
    <location>
        <begin position="221"/>
        <end position="251"/>
    </location>
</feature>
<dbReference type="AlphaFoldDB" id="A0A8T3AWR1"/>
<dbReference type="Pfam" id="PF13041">
    <property type="entry name" value="PPR_2"/>
    <property type="match status" value="3"/>
</dbReference>
<evidence type="ECO:0000256" key="3">
    <source>
        <dbReference type="PROSITE-ProRule" id="PRU00708"/>
    </source>
</evidence>
<dbReference type="PROSITE" id="PS51375">
    <property type="entry name" value="PPR"/>
    <property type="match status" value="7"/>
</dbReference>